<dbReference type="InterPro" id="IPR011333">
    <property type="entry name" value="SKP1/BTB/POZ_sf"/>
</dbReference>
<dbReference type="PANTHER" id="PTHR31758:SF2">
    <property type="entry name" value="BTB_POZ DOMAIN-CONTAINING PROTEIN YLR108C"/>
    <property type="match status" value="1"/>
</dbReference>
<protein>
    <recommendedName>
        <fullName evidence="2">BTB domain-containing protein</fullName>
    </recommendedName>
</protein>
<feature type="domain" description="BTB" evidence="2">
    <location>
        <begin position="25"/>
        <end position="120"/>
    </location>
</feature>
<evidence type="ECO:0000256" key="1">
    <source>
        <dbReference type="SAM" id="MobiDB-lite"/>
    </source>
</evidence>
<sequence>MFVTDNNDINTASESSKPSESAHQGVYTIVVGGKPFRLSWESLKSDGPSNFFLEYFKKKKTRVMHIDRDPDIFELIVRHLRGYYIRSTDDIQNQSLLYDATYFGLNRLKKVLQEYLYLNVGGRVFRLPWTLFQKDYLDGTRNFFTGPLMHSLLSPHTEEGNSPPIYIDRDPDIFADIINHLRGYTIHIRDEMHRKNLLKDAQYYVLRQLSDKLLTAQQTVAGFGDGSNAEVLLLLQDVRVVNMLPPKVTNLLIPNMLISQDWSLTQIQYKRVKDGTPLALLVQVSDLCMQIHKSANRIKLMYEMNHTDMKKMNSMANMAKATKGVNMEIYIDTYCAITIDDNQVKSIEYCIDNNLIETDWEDCKKCDMEDCQMSRLILQRAICGVHLVDNMITLCALRLEAISSRFRLNLKREFLSG</sequence>
<dbReference type="Proteomes" id="UP000613177">
    <property type="component" value="Unassembled WGS sequence"/>
</dbReference>
<dbReference type="GO" id="GO:0051260">
    <property type="term" value="P:protein homooligomerization"/>
    <property type="evidence" value="ECO:0007669"/>
    <property type="project" value="InterPro"/>
</dbReference>
<comment type="caution">
    <text evidence="3">The sequence shown here is derived from an EMBL/GenBank/DDBJ whole genome shotgun (WGS) entry which is preliminary data.</text>
</comment>
<evidence type="ECO:0000313" key="4">
    <source>
        <dbReference type="Proteomes" id="UP000613177"/>
    </source>
</evidence>
<dbReference type="InterPro" id="IPR003131">
    <property type="entry name" value="T1-type_BTB"/>
</dbReference>
<dbReference type="InterPro" id="IPR000210">
    <property type="entry name" value="BTB/POZ_dom"/>
</dbReference>
<accession>A0A8H7SWG9</accession>
<evidence type="ECO:0000313" key="3">
    <source>
        <dbReference type="EMBL" id="KAG2236321.1"/>
    </source>
</evidence>
<proteinExistence type="predicted"/>
<evidence type="ECO:0000259" key="2">
    <source>
        <dbReference type="SMART" id="SM00225"/>
    </source>
</evidence>
<dbReference type="AlphaFoldDB" id="A0A8H7SWG9"/>
<organism evidence="3 4">
    <name type="scientific">Thamnidium elegans</name>
    <dbReference type="NCBI Taxonomy" id="101142"/>
    <lineage>
        <taxon>Eukaryota</taxon>
        <taxon>Fungi</taxon>
        <taxon>Fungi incertae sedis</taxon>
        <taxon>Mucoromycota</taxon>
        <taxon>Mucoromycotina</taxon>
        <taxon>Mucoromycetes</taxon>
        <taxon>Mucorales</taxon>
        <taxon>Mucorineae</taxon>
        <taxon>Mucoraceae</taxon>
        <taxon>Thamnidium</taxon>
    </lineage>
</organism>
<dbReference type="Pfam" id="PF02214">
    <property type="entry name" value="BTB_2"/>
    <property type="match status" value="2"/>
</dbReference>
<dbReference type="CDD" id="cd18316">
    <property type="entry name" value="BTB_POZ_KCTD-like"/>
    <property type="match status" value="1"/>
</dbReference>
<dbReference type="SUPFAM" id="SSF54695">
    <property type="entry name" value="POZ domain"/>
    <property type="match status" value="2"/>
</dbReference>
<feature type="domain" description="BTB" evidence="2">
    <location>
        <begin position="128"/>
        <end position="221"/>
    </location>
</feature>
<dbReference type="Gene3D" id="3.30.710.10">
    <property type="entry name" value="Potassium Channel Kv1.1, Chain A"/>
    <property type="match status" value="2"/>
</dbReference>
<keyword evidence="4" id="KW-1185">Reference proteome</keyword>
<feature type="region of interest" description="Disordered" evidence="1">
    <location>
        <begin position="1"/>
        <end position="20"/>
    </location>
</feature>
<gene>
    <name evidence="3" type="ORF">INT48_001385</name>
</gene>
<dbReference type="PANTHER" id="PTHR31758">
    <property type="entry name" value="BTB/POZ DOMAIN-CONTAINING PROTEIN YLR108C"/>
    <property type="match status" value="1"/>
</dbReference>
<name>A0A8H7SWG9_9FUNG</name>
<dbReference type="EMBL" id="JAEPRE010000019">
    <property type="protein sequence ID" value="KAG2236321.1"/>
    <property type="molecule type" value="Genomic_DNA"/>
</dbReference>
<dbReference type="SMART" id="SM00225">
    <property type="entry name" value="BTB"/>
    <property type="match status" value="2"/>
</dbReference>
<reference evidence="3" key="1">
    <citation type="submission" date="2021-01" db="EMBL/GenBank/DDBJ databases">
        <title>Metabolic potential, ecology and presence of endohyphal bacteria is reflected in genomic diversity of Mucoromycotina.</title>
        <authorList>
            <person name="Muszewska A."/>
            <person name="Okrasinska A."/>
            <person name="Steczkiewicz K."/>
            <person name="Drgas O."/>
            <person name="Orlowska M."/>
            <person name="Perlinska-Lenart U."/>
            <person name="Aleksandrzak-Piekarczyk T."/>
            <person name="Szatraj K."/>
            <person name="Zielenkiewicz U."/>
            <person name="Pilsyk S."/>
            <person name="Malc E."/>
            <person name="Mieczkowski P."/>
            <person name="Kruszewska J.S."/>
            <person name="Biernat P."/>
            <person name="Pawlowska J."/>
        </authorList>
    </citation>
    <scope>NUCLEOTIDE SEQUENCE</scope>
    <source>
        <strain evidence="3">WA0000018081</strain>
    </source>
</reference>